<dbReference type="PROSITE" id="PS50966">
    <property type="entry name" value="ZF_SWIM"/>
    <property type="match status" value="1"/>
</dbReference>
<feature type="domain" description="Helicase ATP-binding" evidence="4">
    <location>
        <begin position="665"/>
        <end position="828"/>
    </location>
</feature>
<dbReference type="GO" id="GO:0016787">
    <property type="term" value="F:hydrolase activity"/>
    <property type="evidence" value="ECO:0007669"/>
    <property type="project" value="UniProtKB-KW"/>
</dbReference>
<dbReference type="GO" id="GO:0004386">
    <property type="term" value="F:helicase activity"/>
    <property type="evidence" value="ECO:0007669"/>
    <property type="project" value="UniProtKB-KW"/>
</dbReference>
<evidence type="ECO:0000259" key="5">
    <source>
        <dbReference type="PROSITE" id="PS51194"/>
    </source>
</evidence>
<dbReference type="CDD" id="cd18012">
    <property type="entry name" value="DEXQc_arch_SWI2_SNF2"/>
    <property type="match status" value="1"/>
</dbReference>
<dbReference type="PANTHER" id="PTHR10799">
    <property type="entry name" value="SNF2/RAD54 HELICASE FAMILY"/>
    <property type="match status" value="1"/>
</dbReference>
<keyword evidence="2" id="KW-0863">Zinc-finger</keyword>
<comment type="caution">
    <text evidence="6">The sequence shown here is derived from an EMBL/GenBank/DDBJ whole genome shotgun (WGS) entry which is preliminary data.</text>
</comment>
<accession>A0A927MP75</accession>
<protein>
    <submittedName>
        <fullName evidence="6">Superfamily II DNA or RNA helicase</fullName>
    </submittedName>
</protein>
<keyword evidence="7" id="KW-1185">Reference proteome</keyword>
<dbReference type="Gene3D" id="3.40.50.10810">
    <property type="entry name" value="Tandem AAA-ATPase domain"/>
    <property type="match status" value="1"/>
</dbReference>
<dbReference type="CDD" id="cd18793">
    <property type="entry name" value="SF2_C_SNF"/>
    <property type="match status" value="1"/>
</dbReference>
<organism evidence="6 7">
    <name type="scientific">Actinopolymorpha pittospori</name>
    <dbReference type="NCBI Taxonomy" id="648752"/>
    <lineage>
        <taxon>Bacteria</taxon>
        <taxon>Bacillati</taxon>
        <taxon>Actinomycetota</taxon>
        <taxon>Actinomycetes</taxon>
        <taxon>Propionibacteriales</taxon>
        <taxon>Actinopolymorphaceae</taxon>
        <taxon>Actinopolymorpha</taxon>
    </lineage>
</organism>
<dbReference type="SUPFAM" id="SSF52540">
    <property type="entry name" value="P-loop containing nucleoside triphosphate hydrolases"/>
    <property type="match status" value="2"/>
</dbReference>
<dbReference type="PROSITE" id="PS51192">
    <property type="entry name" value="HELICASE_ATP_BIND_1"/>
    <property type="match status" value="1"/>
</dbReference>
<keyword evidence="6" id="KW-0347">Helicase</keyword>
<dbReference type="InterPro" id="IPR001650">
    <property type="entry name" value="Helicase_C-like"/>
</dbReference>
<dbReference type="InterPro" id="IPR000330">
    <property type="entry name" value="SNF2_N"/>
</dbReference>
<evidence type="ECO:0000256" key="2">
    <source>
        <dbReference type="PROSITE-ProRule" id="PRU00325"/>
    </source>
</evidence>
<evidence type="ECO:0000313" key="6">
    <source>
        <dbReference type="EMBL" id="MBE1604149.1"/>
    </source>
</evidence>
<dbReference type="Pfam" id="PF00176">
    <property type="entry name" value="SNF2-rel_dom"/>
    <property type="match status" value="1"/>
</dbReference>
<sequence length="1113" mass="123250">MLPVALNAVDHESVFQAVGATAYATGLQHARQHAVTELRWDPSDGALHGTVHSRNGDSHTSTAHFSSSDRLPMDFELGQCSCRAAFNCEHVVALVLTTIDAERSPILLGLNSQPQPWEQSLGALIKRSSVDHASPPGTTPLAIELTLSVPSRPRQMRAAAAAPTAPAVRLHARLVRPGRNGWVSGGLSWTKLGSLHYYPEYPAAHVQLLKELYALYQSSSTVHYTYGEEKSIDLSAFDSRQLWSMLDEAEAIGLRMVHGRKRLGAVDPYVTGELCLDVTRSEGSESLVISPVIRVDGADIGATPIRFIGTEGHGVIYVDHTETQSGDGPDHWRLRLAKLAKSAPPPLQRMALESQHLEVPTADQSRFREEYYPRLRHMTTLISSDGSFTPPEISDPTLLLRAAYGPDHALDIAWEWAYEVGDARLHVPLQPVESEATFRDLGQERDILANIDLPLGQFGLLQPDSDQITSEQTLAPHAEFGGIDTMRFSTEMLPLLAGQPGVAVEVSGEPADYREVGDSLRIGVSTDEVADETDWFDLGITINVEGQEVPFTDVFFALSNGQSYLLLPSGAYFSLDKPDLQALRRLIEEAQSLQDSPNGALKISRFQAGLWEELADLGVVDRQAKAWKQQVAGLLSIDSVGTKNPPATLAAQLRPYQVDGFRWLAFLWKFQLGGILADDMGLGKTLQALALICHAKRAKRALPPFLVVAPTSVVSNWAAESERFAPGLKVVPISDTQRRRGQALDEIITGADVVVTSYTLLRLEFDAYSEVAWSGLFLDEAQVVKNHKSRVYQCARRLSAPFKVAITGTPMENNLMELWSLLSITAPGLFPNPSRFLDYYSRPIEAQGNTELLAQLRRRIKPLVKRRTKEQVVADLPAKQEHVLSVDLHPRHRKIYQVHLQRERQKVLGLIDDVNKNRFTILRSLTLLRQLSLHAGLVDDRHQNIPSVKIDALFEQLRDVTGSGHRALVFSQFTGFLHKLRERLDAEGVEYCYLDGRTRSRASVLKRFKDGAAPVFLISLKAGGVGLNLTEADYCFLLDPWWNPATEAQAVDRIHRIGQTKNVMVYRLIAKDTIEEKVMALKAKKAELFSSVMDDGNIFGTSLEAEDIRGLFT</sequence>
<keyword evidence="2" id="KW-0479">Metal-binding</keyword>
<dbReference type="GO" id="GO:0005524">
    <property type="term" value="F:ATP binding"/>
    <property type="evidence" value="ECO:0007669"/>
    <property type="project" value="InterPro"/>
</dbReference>
<dbReference type="SMART" id="SM00487">
    <property type="entry name" value="DEXDc"/>
    <property type="match status" value="1"/>
</dbReference>
<dbReference type="GO" id="GO:0008270">
    <property type="term" value="F:zinc ion binding"/>
    <property type="evidence" value="ECO:0007669"/>
    <property type="project" value="UniProtKB-KW"/>
</dbReference>
<feature type="domain" description="Helicase C-terminal" evidence="5">
    <location>
        <begin position="949"/>
        <end position="1104"/>
    </location>
</feature>
<reference evidence="6" key="1">
    <citation type="submission" date="2020-10" db="EMBL/GenBank/DDBJ databases">
        <title>Sequencing the genomes of 1000 actinobacteria strains.</title>
        <authorList>
            <person name="Klenk H.-P."/>
        </authorList>
    </citation>
    <scope>NUCLEOTIDE SEQUENCE</scope>
    <source>
        <strain evidence="6">DSM 45354</strain>
    </source>
</reference>
<dbReference type="InterPro" id="IPR038718">
    <property type="entry name" value="SNF2-like_sf"/>
</dbReference>
<dbReference type="Gene3D" id="3.40.50.300">
    <property type="entry name" value="P-loop containing nucleotide triphosphate hydrolases"/>
    <property type="match status" value="1"/>
</dbReference>
<keyword evidence="6" id="KW-0547">Nucleotide-binding</keyword>
<dbReference type="InterPro" id="IPR014001">
    <property type="entry name" value="Helicase_ATP-bd"/>
</dbReference>
<evidence type="ECO:0000259" key="4">
    <source>
        <dbReference type="PROSITE" id="PS51192"/>
    </source>
</evidence>
<proteinExistence type="predicted"/>
<evidence type="ECO:0000256" key="1">
    <source>
        <dbReference type="ARBA" id="ARBA00022801"/>
    </source>
</evidence>
<name>A0A927MP75_9ACTN</name>
<dbReference type="Pfam" id="PF00271">
    <property type="entry name" value="Helicase_C"/>
    <property type="match status" value="1"/>
</dbReference>
<dbReference type="PROSITE" id="PS51194">
    <property type="entry name" value="HELICASE_CTER"/>
    <property type="match status" value="1"/>
</dbReference>
<keyword evidence="2" id="KW-0862">Zinc</keyword>
<dbReference type="InterPro" id="IPR007527">
    <property type="entry name" value="Znf_SWIM"/>
</dbReference>
<evidence type="ECO:0000259" key="3">
    <source>
        <dbReference type="PROSITE" id="PS50966"/>
    </source>
</evidence>
<dbReference type="SMART" id="SM00490">
    <property type="entry name" value="HELICc"/>
    <property type="match status" value="1"/>
</dbReference>
<dbReference type="EMBL" id="JADBEM010000001">
    <property type="protein sequence ID" value="MBE1604149.1"/>
    <property type="molecule type" value="Genomic_DNA"/>
</dbReference>
<dbReference type="InterPro" id="IPR027417">
    <property type="entry name" value="P-loop_NTPase"/>
</dbReference>
<dbReference type="InterPro" id="IPR049730">
    <property type="entry name" value="SNF2/RAD54-like_C"/>
</dbReference>
<feature type="domain" description="SWIM-type" evidence="3">
    <location>
        <begin position="65"/>
        <end position="99"/>
    </location>
</feature>
<keyword evidence="1" id="KW-0378">Hydrolase</keyword>
<gene>
    <name evidence="6" type="ORF">HEB94_000997</name>
</gene>
<evidence type="ECO:0000313" key="7">
    <source>
        <dbReference type="Proteomes" id="UP000638648"/>
    </source>
</evidence>
<keyword evidence="6" id="KW-0067">ATP-binding</keyword>
<dbReference type="Proteomes" id="UP000638648">
    <property type="component" value="Unassembled WGS sequence"/>
</dbReference>
<dbReference type="AlphaFoldDB" id="A0A927MP75"/>
<dbReference type="RefSeq" id="WP_192748763.1">
    <property type="nucleotide sequence ID" value="NZ_BAABJL010000063.1"/>
</dbReference>